<dbReference type="InterPro" id="IPR011625">
    <property type="entry name" value="A2M_N_BRD"/>
</dbReference>
<dbReference type="Gene3D" id="2.60.40.3710">
    <property type="match status" value="1"/>
</dbReference>
<dbReference type="Pfam" id="PF00207">
    <property type="entry name" value="A2M"/>
    <property type="match status" value="1"/>
</dbReference>
<dbReference type="Pfam" id="PF17973">
    <property type="entry name" value="bMG10"/>
    <property type="match status" value="1"/>
</dbReference>
<dbReference type="SMART" id="SM01359">
    <property type="entry name" value="A2M_N_2"/>
    <property type="match status" value="1"/>
</dbReference>
<evidence type="ECO:0000313" key="5">
    <source>
        <dbReference type="EMBL" id="OMG52639.1"/>
    </source>
</evidence>
<dbReference type="Pfam" id="PF07703">
    <property type="entry name" value="A2M_BRD"/>
    <property type="match status" value="1"/>
</dbReference>
<dbReference type="InterPro" id="IPR001599">
    <property type="entry name" value="Macroglobln_a2"/>
</dbReference>
<protein>
    <recommendedName>
        <fullName evidence="7">Alpha-2-macroglobulin</fullName>
    </recommendedName>
</protein>
<name>A0A1R1I1V2_9RHOO</name>
<evidence type="ECO:0008006" key="7">
    <source>
        <dbReference type="Google" id="ProtNLM"/>
    </source>
</evidence>
<feature type="chain" id="PRO_5013068322" description="Alpha-2-macroglobulin" evidence="2">
    <location>
        <begin position="21"/>
        <end position="1888"/>
    </location>
</feature>
<proteinExistence type="inferred from homology"/>
<keyword evidence="2" id="KW-0732">Signal</keyword>
<comment type="caution">
    <text evidence="5">The sequence shown here is derived from an EMBL/GenBank/DDBJ whole genome shotgun (WGS) entry which is preliminary data.</text>
</comment>
<feature type="domain" description="Alpha-2-macroglobulin" evidence="4">
    <location>
        <begin position="1220"/>
        <end position="1310"/>
    </location>
</feature>
<evidence type="ECO:0000256" key="1">
    <source>
        <dbReference type="ARBA" id="ARBA00010556"/>
    </source>
</evidence>
<comment type="similarity">
    <text evidence="1">Belongs to the protease inhibitor I39 (alpha-2-macroglobulin) family. Bacterial alpha-2-macroglobulin subfamily.</text>
</comment>
<evidence type="ECO:0000259" key="4">
    <source>
        <dbReference type="SMART" id="SM01360"/>
    </source>
</evidence>
<dbReference type="EMBL" id="MTHD01000005">
    <property type="protein sequence ID" value="OMG52639.1"/>
    <property type="molecule type" value="Genomic_DNA"/>
</dbReference>
<dbReference type="STRING" id="418702.BJN45_14005"/>
<accession>A0A1R1I1V2</accession>
<keyword evidence="6" id="KW-1185">Reference proteome</keyword>
<feature type="domain" description="Alpha-2-macroglobulin bait region" evidence="3">
    <location>
        <begin position="982"/>
        <end position="1162"/>
    </location>
</feature>
<dbReference type="Pfam" id="PF01835">
    <property type="entry name" value="MG2"/>
    <property type="match status" value="1"/>
</dbReference>
<sequence>MLPIAALFFVTQSFVTGAHAASVRQFQPQGPVGSLSQVSARFSSDIVALGAADAPTPFAIDCAGISGEGRWQDTQTWTWRPSRSLQPGERCIFTVNGGLTAKNGEAISGKQRFEFTGAAPRPWRIRPSAGALIEEDQAFVIDGGGPLDPASLANHLWCEADGVGQRIPARPVAAAVRQEVIGQTDMPGHAIVVACSENLPAGRKMKLVWGKGIKAHNGTPADKEQAFVYSVREPFTASLSCEREKAGAPCSPLSAIRLNFSAAVDVKFFDKIRLSTAAGARPPQPLDRENPQAVFDSISFPGPLPQHAELKLELPAGLKDEAGRVLSNGAKFPLAFRTGALPPLAKFPGDFGIVELKEGGLLPVTLRNVEASLKTAGLALPGSHRFSDQRLTDDADVIAAMRTLAKFEQQSNKYKVIVDGKPEERYDPYYARELSFLAKRPGVTRQELPKPGGSTEFEVIGIPLTKPGYHIVEIESRLLGNALLATPKPMYVRSAALVTNLAVHLKIGQDNALVWVTALDSGKPVADAEVRVSTCAGKQLWQGKTDALGRAKIDQALDNPYCDGDRFLFASARSGGDFSFVRSDWNEGIEPWRFGVYSWGDNSPLRIHGVLDRSLFRPGQTLSVKHLARSRDSGGFSLPAVDKLPNKLVLRHNESGTEFTQPITWDAQASAVNAWKVPESAKLGTWQIVLQGGADGEIYSSEFRVADFRLPVFTGSVQGVPTRQIAVSKVPLALGLSFLNGGAAKNAEVEVSATLRPRWVHHARYGDYRFNVGFDDEARAAFAVDGEQNEETLVLDKQQLKLDASGAGRLEVPLPAKPSGPAELYAEMSFADPNGEIQTIRGLVDLRPAALEIGVKVADWASGGSSNRLQAVVLDNTGKPVAGQAVKVTAKRRIDSSHRRRIVGGFYAYENTQDYRDLGEVCAGQTDSRGLLLCELTVADPGAIYLLAETRDVKGNVARAGTSYWVSGGGDLWFAAGNQDRIDVIPEKKAWAAGETARFQVRTPFREATALISVEAGGILESFVQPLSRFKPTVEVPVRGEWGPNAFISVLVVRGRVEPLKWYSLFQWGWREPLAWFRAWWNPDQPTAMVDLAKPSYRIGLAEIAVGTEAFQLKVDVSSDRADYKPREQATVKIRVSTPDGKPLPAGSEVAFAAVDQALLELRPNDTWNLLEAMLPTRGYAVETATAQGMVIGKRHFGKKALPPGGGGGKAPARELFDTLLLWQPKVVLDAGGNATIRVPINDSLSEFKLVAIASAGSALFGTGSATIRTKQDLQIISGLPPLVREGDRYTATLTLRNGTAQAMNLTVDGKSGAKTLAAQKLTLAPESAGELRWPMQAGEGISAETWEFAAREDGGKASDTLRITQQVAPAVPVTVQHASFLRVDGDTRLPVTQPTGALPDKGGLEVALSPKLATPPPGLLRFFADYPYACLEQKTSVAVGLHDPARWQQIADTLPGYLDNNGLAAYFPGLSGSPTLTAYLLDVVTLAGFTLPEDSRRRMLQGLNAFVDGRLKRDEWAPGFAGDVRLHRRLNAMQALVRQGEKPQRAAAALDIDPLLLPTAALIDWTLVLKALPELPQRDARYAAARQELRNRLGYAGSRLVFANERADYGWWMMASADANAFRLIEAMFDDADWQADLPRLLQGALERQQRGRWLTTTANAWARVTLDRFAQKFEREAVTGVTKATLAPASAEFDWKTADGKPLALPWPAKPGKDDALSLSHAGSGKPWANAQVLAAIPDGPPRYAGYRINRQLTPLQQKTPGKFSRGDLWRVTLSIDAEHDMSWVAISDPIPAGARILGDGDGRDSAIATQGESDAREGRWPSFIERSFSAWRGYYEVLPRGRTQIAYTVRLNNAGDFAMPPTRVEAMYAPDVYGELPNQRMTVAD</sequence>
<evidence type="ECO:0000256" key="2">
    <source>
        <dbReference type="SAM" id="SignalP"/>
    </source>
</evidence>
<evidence type="ECO:0000313" key="6">
    <source>
        <dbReference type="Proteomes" id="UP000187526"/>
    </source>
</evidence>
<dbReference type="PANTHER" id="PTHR40094">
    <property type="entry name" value="ALPHA-2-MACROGLOBULIN HOMOLOG"/>
    <property type="match status" value="1"/>
</dbReference>
<dbReference type="PANTHER" id="PTHR40094:SF1">
    <property type="entry name" value="UBIQUITIN DOMAIN-CONTAINING PROTEIN"/>
    <property type="match status" value="1"/>
</dbReference>
<dbReference type="Gene3D" id="2.60.40.1930">
    <property type="match status" value="1"/>
</dbReference>
<reference evidence="5 6" key="1">
    <citation type="submission" date="2016-10" db="EMBL/GenBank/DDBJ databases">
        <title>Alkaliphiles isolated from bioreactors.</title>
        <authorList>
            <person name="Salah Z."/>
            <person name="Rout S.P."/>
            <person name="Humphreys P.N."/>
        </authorList>
    </citation>
    <scope>NUCLEOTIDE SEQUENCE [LARGE SCALE GENOMIC DNA]</scope>
    <source>
        <strain evidence="5 6">ZS02</strain>
    </source>
</reference>
<evidence type="ECO:0000259" key="3">
    <source>
        <dbReference type="SMART" id="SM01359"/>
    </source>
</evidence>
<dbReference type="GO" id="GO:0004866">
    <property type="term" value="F:endopeptidase inhibitor activity"/>
    <property type="evidence" value="ECO:0007669"/>
    <property type="project" value="InterPro"/>
</dbReference>
<dbReference type="SMART" id="SM01360">
    <property type="entry name" value="A2M"/>
    <property type="match status" value="1"/>
</dbReference>
<dbReference type="InterPro" id="IPR041246">
    <property type="entry name" value="Bact_MG10"/>
</dbReference>
<gene>
    <name evidence="5" type="ORF">BJN45_14005</name>
</gene>
<dbReference type="InterPro" id="IPR021868">
    <property type="entry name" value="Alpha_2_Macroglob_MG3"/>
</dbReference>
<organism evidence="5 6">
    <name type="scientific">Azonexus hydrophilus</name>
    <dbReference type="NCBI Taxonomy" id="418702"/>
    <lineage>
        <taxon>Bacteria</taxon>
        <taxon>Pseudomonadati</taxon>
        <taxon>Pseudomonadota</taxon>
        <taxon>Betaproteobacteria</taxon>
        <taxon>Rhodocyclales</taxon>
        <taxon>Azonexaceae</taxon>
        <taxon>Azonexus</taxon>
    </lineage>
</organism>
<dbReference type="InterPro" id="IPR051802">
    <property type="entry name" value="YfhM-like"/>
</dbReference>
<dbReference type="Pfam" id="PF11974">
    <property type="entry name" value="bMG3"/>
    <property type="match status" value="1"/>
</dbReference>
<dbReference type="Proteomes" id="UP000187526">
    <property type="component" value="Unassembled WGS sequence"/>
</dbReference>
<dbReference type="InterPro" id="IPR002890">
    <property type="entry name" value="MG2"/>
</dbReference>
<feature type="signal peptide" evidence="2">
    <location>
        <begin position="1"/>
        <end position="20"/>
    </location>
</feature>